<dbReference type="CDD" id="cd01949">
    <property type="entry name" value="GGDEF"/>
    <property type="match status" value="1"/>
</dbReference>
<keyword evidence="1" id="KW-0812">Transmembrane</keyword>
<dbReference type="Gene3D" id="3.20.20.450">
    <property type="entry name" value="EAL domain"/>
    <property type="match status" value="1"/>
</dbReference>
<evidence type="ECO:0000259" key="2">
    <source>
        <dbReference type="PROSITE" id="PS50112"/>
    </source>
</evidence>
<evidence type="ECO:0000259" key="4">
    <source>
        <dbReference type="PROSITE" id="PS50883"/>
    </source>
</evidence>
<evidence type="ECO:0000313" key="7">
    <source>
        <dbReference type="Proteomes" id="UP000650424"/>
    </source>
</evidence>
<dbReference type="SMART" id="SM00267">
    <property type="entry name" value="GGDEF"/>
    <property type="match status" value="1"/>
</dbReference>
<keyword evidence="1" id="KW-0472">Membrane</keyword>
<accession>A0ABR6ZV15</accession>
<dbReference type="Pfam" id="PF13426">
    <property type="entry name" value="PAS_9"/>
    <property type="match status" value="1"/>
</dbReference>
<dbReference type="InterPro" id="IPR043128">
    <property type="entry name" value="Rev_trsase/Diguanyl_cyclase"/>
</dbReference>
<dbReference type="SUPFAM" id="SSF55785">
    <property type="entry name" value="PYP-like sensor domain (PAS domain)"/>
    <property type="match status" value="2"/>
</dbReference>
<dbReference type="PROSITE" id="PS50113">
    <property type="entry name" value="PAC"/>
    <property type="match status" value="2"/>
</dbReference>
<dbReference type="EMBL" id="JACOGF010000009">
    <property type="protein sequence ID" value="MBC3919448.1"/>
    <property type="molecule type" value="Genomic_DNA"/>
</dbReference>
<dbReference type="InterPro" id="IPR035919">
    <property type="entry name" value="EAL_sf"/>
</dbReference>
<feature type="domain" description="GGDEF" evidence="5">
    <location>
        <begin position="377"/>
        <end position="515"/>
    </location>
</feature>
<feature type="domain" description="PAS" evidence="2">
    <location>
        <begin position="235"/>
        <end position="266"/>
    </location>
</feature>
<proteinExistence type="predicted"/>
<dbReference type="InterPro" id="IPR013655">
    <property type="entry name" value="PAS_fold_3"/>
</dbReference>
<dbReference type="Gene3D" id="3.30.70.270">
    <property type="match status" value="1"/>
</dbReference>
<feature type="transmembrane region" description="Helical" evidence="1">
    <location>
        <begin position="12"/>
        <end position="31"/>
    </location>
</feature>
<dbReference type="InterPro" id="IPR000700">
    <property type="entry name" value="PAS-assoc_C"/>
</dbReference>
<feature type="transmembrane region" description="Helical" evidence="1">
    <location>
        <begin position="56"/>
        <end position="77"/>
    </location>
</feature>
<keyword evidence="1" id="KW-1133">Transmembrane helix</keyword>
<dbReference type="SUPFAM" id="SSF141868">
    <property type="entry name" value="EAL domain-like"/>
    <property type="match status" value="1"/>
</dbReference>
<dbReference type="CDD" id="cd00130">
    <property type="entry name" value="PAS"/>
    <property type="match status" value="2"/>
</dbReference>
<dbReference type="SUPFAM" id="SSF55073">
    <property type="entry name" value="Nucleotide cyclase"/>
    <property type="match status" value="1"/>
</dbReference>
<dbReference type="Pfam" id="PF00563">
    <property type="entry name" value="EAL"/>
    <property type="match status" value="1"/>
</dbReference>
<dbReference type="NCBIfam" id="TIGR00229">
    <property type="entry name" value="sensory_box"/>
    <property type="match status" value="1"/>
</dbReference>
<evidence type="ECO:0000259" key="3">
    <source>
        <dbReference type="PROSITE" id="PS50113"/>
    </source>
</evidence>
<dbReference type="SMART" id="SM00086">
    <property type="entry name" value="PAC"/>
    <property type="match status" value="2"/>
</dbReference>
<dbReference type="PROSITE" id="PS50887">
    <property type="entry name" value="GGDEF"/>
    <property type="match status" value="1"/>
</dbReference>
<dbReference type="PROSITE" id="PS50883">
    <property type="entry name" value="EAL"/>
    <property type="match status" value="1"/>
</dbReference>
<gene>
    <name evidence="6" type="ORF">H8L32_18300</name>
</gene>
<evidence type="ECO:0000259" key="5">
    <source>
        <dbReference type="PROSITE" id="PS50887"/>
    </source>
</evidence>
<dbReference type="CDD" id="cd01948">
    <property type="entry name" value="EAL"/>
    <property type="match status" value="1"/>
</dbReference>
<dbReference type="InterPro" id="IPR001633">
    <property type="entry name" value="EAL_dom"/>
</dbReference>
<dbReference type="InterPro" id="IPR035965">
    <property type="entry name" value="PAS-like_dom_sf"/>
</dbReference>
<protein>
    <submittedName>
        <fullName evidence="6">EAL domain-containing protein</fullName>
    </submittedName>
</protein>
<dbReference type="InterPro" id="IPR029787">
    <property type="entry name" value="Nucleotide_cyclase"/>
</dbReference>
<dbReference type="Gene3D" id="3.30.450.20">
    <property type="entry name" value="PAS domain"/>
    <property type="match status" value="2"/>
</dbReference>
<dbReference type="InterPro" id="IPR000014">
    <property type="entry name" value="PAS"/>
</dbReference>
<comment type="caution">
    <text evidence="6">The sequence shown here is derived from an EMBL/GenBank/DDBJ whole genome shotgun (WGS) entry which is preliminary data.</text>
</comment>
<dbReference type="Gene3D" id="2.10.70.100">
    <property type="match status" value="1"/>
</dbReference>
<dbReference type="Proteomes" id="UP000650424">
    <property type="component" value="Unassembled WGS sequence"/>
</dbReference>
<dbReference type="SMART" id="SM00052">
    <property type="entry name" value="EAL"/>
    <property type="match status" value="1"/>
</dbReference>
<dbReference type="InterPro" id="IPR001610">
    <property type="entry name" value="PAC"/>
</dbReference>
<dbReference type="NCBIfam" id="TIGR00254">
    <property type="entry name" value="GGDEF"/>
    <property type="match status" value="1"/>
</dbReference>
<dbReference type="PANTHER" id="PTHR44757">
    <property type="entry name" value="DIGUANYLATE CYCLASE DGCP"/>
    <property type="match status" value="1"/>
</dbReference>
<dbReference type="Pfam" id="PF08447">
    <property type="entry name" value="PAS_3"/>
    <property type="match status" value="1"/>
</dbReference>
<keyword evidence="7" id="KW-1185">Reference proteome</keyword>
<organism evidence="6 7">
    <name type="scientific">Undibacterium hunanense</name>
    <dbReference type="NCBI Taxonomy" id="2762292"/>
    <lineage>
        <taxon>Bacteria</taxon>
        <taxon>Pseudomonadati</taxon>
        <taxon>Pseudomonadota</taxon>
        <taxon>Betaproteobacteria</taxon>
        <taxon>Burkholderiales</taxon>
        <taxon>Oxalobacteraceae</taxon>
        <taxon>Undibacterium</taxon>
    </lineage>
</organism>
<dbReference type="RefSeq" id="WP_186948697.1">
    <property type="nucleotide sequence ID" value="NZ_JACOGF010000009.1"/>
</dbReference>
<feature type="domain" description="PAC" evidence="3">
    <location>
        <begin position="171"/>
        <end position="224"/>
    </location>
</feature>
<name>A0ABR6ZV15_9BURK</name>
<feature type="domain" description="PAC" evidence="3">
    <location>
        <begin position="293"/>
        <end position="345"/>
    </location>
</feature>
<evidence type="ECO:0000313" key="6">
    <source>
        <dbReference type="EMBL" id="MBC3919448.1"/>
    </source>
</evidence>
<dbReference type="PROSITE" id="PS50112">
    <property type="entry name" value="PAS"/>
    <property type="match status" value="1"/>
</dbReference>
<feature type="domain" description="EAL" evidence="4">
    <location>
        <begin position="524"/>
        <end position="773"/>
    </location>
</feature>
<reference evidence="6 7" key="1">
    <citation type="submission" date="2020-08" db="EMBL/GenBank/DDBJ databases">
        <title>Novel species isolated from subtropical streams in China.</title>
        <authorList>
            <person name="Lu H."/>
        </authorList>
    </citation>
    <scope>NUCLEOTIDE SEQUENCE [LARGE SCALE GENOMIC DNA]</scope>
    <source>
        <strain evidence="6 7">CY18W</strain>
    </source>
</reference>
<dbReference type="InterPro" id="IPR052155">
    <property type="entry name" value="Biofilm_reg_signaling"/>
</dbReference>
<sequence length="773" mass="87130">MHAYLRQFLTKPLLFAMGTFLLAMLTSFTLIPEMRNRSVDNIKLLDPSITVRQDTLFNYVVGFIFSAMLAYLVRLLLEAREQKRGLKKIIEKRTAQLAQREAELRRAQTISKTGSWISSLDNQDIRYTEEACRIWGINPDSKITCATILQRVHPDDRTLAGNAWDRAMSGQDMEIEHRILVDTQIRWLHIQIKLERQADGSAINRYGTVQDITERKHVEEDLRIAAIAFEGQEGMVITDEHRTILRVNQAFTRITGYTREEAIGKQTSLLKSGMHGNSFYAEMTGHLEKSGYWQGEIWNRRKNGEVYPEWLTITAVKSGNGKVVNYVATMLDITQRKTTEAKLEHLAYHDALTGLANRRLLLDRLQHTLLSKSRHNRFGALLFLDLDNFKSINDTIGHGKGDLLLQVVAKRLAHSIRQGDTLARHGGDEFVLLLDDLSDNMREAAIEAQMIATKILSDLHQPYDLEHLEYHSSASIGITLFGRHSDDAEELLKQVEVAMYEAKASGGNLFRFFDPDMLDIVNARAAMEADLRLGLAQQQFVLHYQAQVNAAGKTIGAEALIRWQHPQRGLVSPAEFIPQAEESGLIIPLGIWILQTACQKLAEWQQDPATSALTLAVNVSARQFKQIDFVAQVQDIIRHANIDASKLKLELTESLLVDNAEETIARMNQLKMQGVGFSLDDFGTGYSSLSYLRRLPLDQLKIDQSFVREMLNNTNDAVITRTIIGLGQSLGLAVIAEGVETSAQQKFLVQQGCQAFQGYLYGKPSPDLIYTKG</sequence>
<dbReference type="SMART" id="SM00091">
    <property type="entry name" value="PAS"/>
    <property type="match status" value="2"/>
</dbReference>
<dbReference type="InterPro" id="IPR000160">
    <property type="entry name" value="GGDEF_dom"/>
</dbReference>
<dbReference type="Pfam" id="PF00990">
    <property type="entry name" value="GGDEF"/>
    <property type="match status" value="1"/>
</dbReference>
<evidence type="ECO:0000256" key="1">
    <source>
        <dbReference type="SAM" id="Phobius"/>
    </source>
</evidence>
<dbReference type="PANTHER" id="PTHR44757:SF2">
    <property type="entry name" value="BIOFILM ARCHITECTURE MAINTENANCE PROTEIN MBAA"/>
    <property type="match status" value="1"/>
</dbReference>